<dbReference type="Proteomes" id="UP000467700">
    <property type="component" value="Unassembled WGS sequence"/>
</dbReference>
<keyword evidence="2" id="KW-1185">Reference proteome</keyword>
<gene>
    <name evidence="1" type="ORF">AAE3_LOCUS3520</name>
</gene>
<protein>
    <recommendedName>
        <fullName evidence="3">F-box domain-containing protein</fullName>
    </recommendedName>
</protein>
<accession>A0A8S0WMX0</accession>
<proteinExistence type="predicted"/>
<comment type="caution">
    <text evidence="1">The sequence shown here is derived from an EMBL/GenBank/DDBJ whole genome shotgun (WGS) entry which is preliminary data.</text>
</comment>
<sequence>MAYSSRYFVPTELDDIPPTHNRRRYDKIKADKMLPHTSSPCKTFISLWKLCGFKYMRPNLPTIPSQIIMTKGFDSEQTYMTSPEAKRLVPLSHEVSTYIQGFGVIPNQEEAAILENLRTTRQGEEKLKELAVVSSILAPIRRLPPELLTKIFRLTTAEPQPPAHPEDRSPMVLCSVSTLWRNIAIKDPFLWTQIRFDYPVYSEYIQSEEYCNSDEEELTPSRDESHVVEEYRRMLRRVQVFVQRAGSAPLLLSVGDCRTDTIRIVAPSPTLQAYRQNAFNTLVSLFPRCWSLQFYVDHAWRTSFFTKLPPGILSKLENLQISFHQETTASSPIETQLFKLSPLRHYHLFSEFPRDLAHISVPHLSLETLTILLSDRAYMNTNLPCTDAVEMWRTFLLKCTNLRVAYVSYLLSNFLLVLHSPTLSHGLLHLQYRVPRWHTFPDFTYAPIFMQVHV</sequence>
<dbReference type="AlphaFoldDB" id="A0A8S0WMX0"/>
<reference evidence="1 2" key="1">
    <citation type="submission" date="2020-01" db="EMBL/GenBank/DDBJ databases">
        <authorList>
            <person name="Gupta K D."/>
        </authorList>
    </citation>
    <scope>NUCLEOTIDE SEQUENCE [LARGE SCALE GENOMIC DNA]</scope>
</reference>
<evidence type="ECO:0008006" key="3">
    <source>
        <dbReference type="Google" id="ProtNLM"/>
    </source>
</evidence>
<dbReference type="OrthoDB" id="2269034at2759"/>
<dbReference type="Gene3D" id="1.20.1280.50">
    <property type="match status" value="1"/>
</dbReference>
<dbReference type="EMBL" id="CACVBS010000032">
    <property type="protein sequence ID" value="CAA7261232.1"/>
    <property type="molecule type" value="Genomic_DNA"/>
</dbReference>
<organism evidence="1 2">
    <name type="scientific">Cyclocybe aegerita</name>
    <name type="common">Black poplar mushroom</name>
    <name type="synonym">Agrocybe aegerita</name>
    <dbReference type="NCBI Taxonomy" id="1973307"/>
    <lineage>
        <taxon>Eukaryota</taxon>
        <taxon>Fungi</taxon>
        <taxon>Dikarya</taxon>
        <taxon>Basidiomycota</taxon>
        <taxon>Agaricomycotina</taxon>
        <taxon>Agaricomycetes</taxon>
        <taxon>Agaricomycetidae</taxon>
        <taxon>Agaricales</taxon>
        <taxon>Agaricineae</taxon>
        <taxon>Bolbitiaceae</taxon>
        <taxon>Cyclocybe</taxon>
    </lineage>
</organism>
<name>A0A8S0WMX0_CYCAE</name>
<evidence type="ECO:0000313" key="2">
    <source>
        <dbReference type="Proteomes" id="UP000467700"/>
    </source>
</evidence>
<evidence type="ECO:0000313" key="1">
    <source>
        <dbReference type="EMBL" id="CAA7261232.1"/>
    </source>
</evidence>